<dbReference type="InterPro" id="IPR043129">
    <property type="entry name" value="ATPase_NBD"/>
</dbReference>
<dbReference type="HOGENOM" id="CLU_006974_0_1_1"/>
<dbReference type="Gene3D" id="3.30.420.40">
    <property type="match status" value="3"/>
</dbReference>
<dbReference type="GeneID" id="25263320"/>
<evidence type="ECO:0000313" key="3">
    <source>
        <dbReference type="EMBL" id="KDN41865.1"/>
    </source>
</evidence>
<dbReference type="SMART" id="SM00268">
    <property type="entry name" value="ACTIN"/>
    <property type="match status" value="1"/>
</dbReference>
<feature type="compositionally biased region" description="Low complexity" evidence="2">
    <location>
        <begin position="620"/>
        <end position="634"/>
    </location>
</feature>
<keyword evidence="4" id="KW-1185">Reference proteome</keyword>
<dbReference type="Gene3D" id="3.90.640.10">
    <property type="entry name" value="Actin, Chain A, domain 4"/>
    <property type="match status" value="1"/>
</dbReference>
<dbReference type="AlphaFoldDB" id="A0A066VTK1"/>
<comment type="similarity">
    <text evidence="1">Belongs to the actin family.</text>
</comment>
<dbReference type="RefSeq" id="XP_013241866.1">
    <property type="nucleotide sequence ID" value="XM_013386412.1"/>
</dbReference>
<comment type="caution">
    <text evidence="3">The sequence shown here is derived from an EMBL/GenBank/DDBJ whole genome shotgun (WGS) entry which is preliminary data.</text>
</comment>
<dbReference type="Pfam" id="PF00022">
    <property type="entry name" value="Actin"/>
    <property type="match status" value="1"/>
</dbReference>
<evidence type="ECO:0000256" key="2">
    <source>
        <dbReference type="SAM" id="MobiDB-lite"/>
    </source>
</evidence>
<dbReference type="PANTHER" id="PTHR11937">
    <property type="entry name" value="ACTIN"/>
    <property type="match status" value="1"/>
</dbReference>
<feature type="region of interest" description="Disordered" evidence="2">
    <location>
        <begin position="57"/>
        <end position="108"/>
    </location>
</feature>
<feature type="compositionally biased region" description="Acidic residues" evidence="2">
    <location>
        <begin position="88"/>
        <end position="100"/>
    </location>
</feature>
<protein>
    <submittedName>
        <fullName evidence="3">Actin-like ATPase domain-containing protein</fullName>
    </submittedName>
</protein>
<dbReference type="CDD" id="cd10206">
    <property type="entry name" value="ASKHA_NBD_Arp8-like"/>
    <property type="match status" value="1"/>
</dbReference>
<sequence>MPPPKKRATLDPTPDANWTREVPLNYTSFKVPPMINAKNVTATYLKTDAQTWIARAASQIGLSGPQKDAAGAPKKRKKGKSTVAAAAESEEEEEDEDEEEGKMAASNTIVIHPGSHTLRIGRATDLSPLSYPFVLARRAARTLNASNEAHMPTDNPESAEQQAERNDKPSAAEPGAAPSQAAVRANGDGSTAKPDEEEDEEDEEATSDTLSPKIEVLRQDLRVIMRSMKLRPVSNGRQLAMGYNETAEPERVPDHSDVYSFEWTQPSANEEILIGDQALRMACFSIAEGDKDMNASSSRPWKLFRPFKRGMLNVDEYVEHYGTTSADSVLLGDFQKFLEMVLEAPELKDVADEHTGLTGLGIPRSEWSSLNIVLVVPDLLSRFHVRTLTHLFLSTMGFAGICLQSEGVAATFGAGLSSACVVDLGAETINISCVEDGLVVPESRIELCFGGNDISTFFAELLHRGKVPYTALNINKRIVDLQIIEDIKERALTLHPSDIGLNFWDFQVRLPNKLTDKYKFRMYDEPIVGPLMLFAPRVVDFDAKKGPRTPRRTLSLAAKMAEDVEDPGEPAHEDISETVTMFKTIEHLIPHAMMQAQQAGEAPNRQAAVPDANGVRDSPTAAAVASGSNAGNTATGTSQPEGANMSNAVATAAAVTATAAAGAAGEGTGGAGTPAPGPPPAPASLTPAQLGIDVHWESSKTPLDVAVWASILGSTNVLIGIQSTEERIRRMSQNILCVGGSALIPGLAAALEARASVRSALLNHIVISFDQSQTLFISGNVPIATTIPPPRDMDPRIVCWKGSAVMSRLASAGDFLVRKQDWEMLNWRAVREKT</sequence>
<name>A0A066VTK1_TILAU</name>
<dbReference type="OMA" id="AYKCMWA"/>
<feature type="compositionally biased region" description="Low complexity" evidence="2">
    <location>
        <begin position="171"/>
        <end position="182"/>
    </location>
</feature>
<feature type="region of interest" description="Disordered" evidence="2">
    <location>
        <begin position="1"/>
        <end position="20"/>
    </location>
</feature>
<dbReference type="InterPro" id="IPR004000">
    <property type="entry name" value="Actin"/>
</dbReference>
<feature type="region of interest" description="Disordered" evidence="2">
    <location>
        <begin position="145"/>
        <end position="213"/>
    </location>
</feature>
<dbReference type="EMBL" id="JMSN01000075">
    <property type="protein sequence ID" value="KDN41865.1"/>
    <property type="molecule type" value="Genomic_DNA"/>
</dbReference>
<gene>
    <name evidence="3" type="ORF">K437DRAFT_249295</name>
</gene>
<feature type="region of interest" description="Disordered" evidence="2">
    <location>
        <begin position="595"/>
        <end position="643"/>
    </location>
</feature>
<feature type="compositionally biased region" description="Acidic residues" evidence="2">
    <location>
        <begin position="195"/>
        <end position="206"/>
    </location>
</feature>
<dbReference type="SUPFAM" id="SSF53067">
    <property type="entry name" value="Actin-like ATPase domain"/>
    <property type="match status" value="2"/>
</dbReference>
<reference evidence="3 4" key="1">
    <citation type="submission" date="2014-05" db="EMBL/GenBank/DDBJ databases">
        <title>Draft genome sequence of a rare smut relative, Tilletiaria anomala UBC 951.</title>
        <authorList>
            <consortium name="DOE Joint Genome Institute"/>
            <person name="Toome M."/>
            <person name="Kuo A."/>
            <person name="Henrissat B."/>
            <person name="Lipzen A."/>
            <person name="Tritt A."/>
            <person name="Yoshinaga Y."/>
            <person name="Zane M."/>
            <person name="Barry K."/>
            <person name="Grigoriev I.V."/>
            <person name="Spatafora J.W."/>
            <person name="Aimea M.C."/>
        </authorList>
    </citation>
    <scope>NUCLEOTIDE SEQUENCE [LARGE SCALE GENOMIC DNA]</scope>
    <source>
        <strain evidence="3 4">UBC 951</strain>
    </source>
</reference>
<dbReference type="InParanoid" id="A0A066VTK1"/>
<accession>A0A066VTK1</accession>
<feature type="region of interest" description="Disordered" evidence="2">
    <location>
        <begin position="663"/>
        <end position="685"/>
    </location>
</feature>
<dbReference type="Proteomes" id="UP000027361">
    <property type="component" value="Unassembled WGS sequence"/>
</dbReference>
<dbReference type="FunCoup" id="A0A066VTK1">
    <property type="interactions" value="503"/>
</dbReference>
<organism evidence="3 4">
    <name type="scientific">Tilletiaria anomala (strain ATCC 24038 / CBS 436.72 / UBC 951)</name>
    <dbReference type="NCBI Taxonomy" id="1037660"/>
    <lineage>
        <taxon>Eukaryota</taxon>
        <taxon>Fungi</taxon>
        <taxon>Dikarya</taxon>
        <taxon>Basidiomycota</taxon>
        <taxon>Ustilaginomycotina</taxon>
        <taxon>Exobasidiomycetes</taxon>
        <taxon>Georgefischeriales</taxon>
        <taxon>Tilletiariaceae</taxon>
        <taxon>Tilletiaria</taxon>
    </lineage>
</organism>
<evidence type="ECO:0000313" key="4">
    <source>
        <dbReference type="Proteomes" id="UP000027361"/>
    </source>
</evidence>
<evidence type="ECO:0000256" key="1">
    <source>
        <dbReference type="RuleBase" id="RU000487"/>
    </source>
</evidence>
<dbReference type="STRING" id="1037660.A0A066VTK1"/>
<proteinExistence type="inferred from homology"/>
<dbReference type="OrthoDB" id="5572108at2759"/>